<sequence length="110" mass="12253">AQNGACATAAYPADCPKRAFELPIRFHLQPSWRDRVFEEGDTLFVRVPREVRDSTQRSQFGLAIFIGYLAGRTGSERIDTSDPEHAAVVAALCERLEHADLPVVKVRASR</sequence>
<evidence type="ECO:0000313" key="1">
    <source>
        <dbReference type="EMBL" id="MEJ1250650.1"/>
    </source>
</evidence>
<name>A0AAW9R614_9GAMM</name>
<dbReference type="EMBL" id="JBBDHC010000034">
    <property type="protein sequence ID" value="MEJ1250650.1"/>
    <property type="molecule type" value="Genomic_DNA"/>
</dbReference>
<protein>
    <submittedName>
        <fullName evidence="1">Uncharacterized protein</fullName>
    </submittedName>
</protein>
<organism evidence="1 2">
    <name type="scientific">Denitratimonas tolerans</name>
    <dbReference type="NCBI Taxonomy" id="1338420"/>
    <lineage>
        <taxon>Bacteria</taxon>
        <taxon>Pseudomonadati</taxon>
        <taxon>Pseudomonadota</taxon>
        <taxon>Gammaproteobacteria</taxon>
        <taxon>Lysobacterales</taxon>
        <taxon>Lysobacteraceae</taxon>
        <taxon>Denitratimonas</taxon>
    </lineage>
</organism>
<dbReference type="Proteomes" id="UP001364472">
    <property type="component" value="Unassembled WGS sequence"/>
</dbReference>
<proteinExistence type="predicted"/>
<keyword evidence="2" id="KW-1185">Reference proteome</keyword>
<evidence type="ECO:0000313" key="2">
    <source>
        <dbReference type="Proteomes" id="UP001364472"/>
    </source>
</evidence>
<comment type="caution">
    <text evidence="1">The sequence shown here is derived from an EMBL/GenBank/DDBJ whole genome shotgun (WGS) entry which is preliminary data.</text>
</comment>
<feature type="non-terminal residue" evidence="1">
    <location>
        <position position="1"/>
    </location>
</feature>
<accession>A0AAW9R614</accession>
<reference evidence="1 2" key="1">
    <citation type="journal article" date="2016" name="Antonie Van Leeuwenhoek">
        <title>Denitratimonas tolerans gen. nov., sp. nov., a denitrifying bacterium isolated from a bioreactor for tannery wastewater treatment.</title>
        <authorList>
            <person name="Han S.I."/>
            <person name="Kim J.O."/>
            <person name="Lee Y.R."/>
            <person name="Ekpeghere K.I."/>
            <person name="Koh S.C."/>
            <person name="Whang K.S."/>
        </authorList>
    </citation>
    <scope>NUCLEOTIDE SEQUENCE [LARGE SCALE GENOMIC DNA]</scope>
    <source>
        <strain evidence="1 2">KACC 17565</strain>
    </source>
</reference>
<dbReference type="AlphaFoldDB" id="A0AAW9R614"/>
<dbReference type="RefSeq" id="WP_337336350.1">
    <property type="nucleotide sequence ID" value="NZ_JBBDHC010000034.1"/>
</dbReference>
<gene>
    <name evidence="1" type="ORF">WB794_13380</name>
</gene>